<dbReference type="InterPro" id="IPR018062">
    <property type="entry name" value="HTH_AraC-typ_CS"/>
</dbReference>
<protein>
    <submittedName>
        <fullName evidence="5">Transcriptional regulatory, AraC family protein</fullName>
    </submittedName>
</protein>
<dbReference type="Pfam" id="PF12833">
    <property type="entry name" value="HTH_18"/>
    <property type="match status" value="1"/>
</dbReference>
<evidence type="ECO:0000313" key="5">
    <source>
        <dbReference type="EMBL" id="GIE46376.1"/>
    </source>
</evidence>
<evidence type="ECO:0000313" key="6">
    <source>
        <dbReference type="Proteomes" id="UP000631312"/>
    </source>
</evidence>
<proteinExistence type="predicted"/>
<evidence type="ECO:0000256" key="3">
    <source>
        <dbReference type="ARBA" id="ARBA00023163"/>
    </source>
</evidence>
<keyword evidence="6" id="KW-1185">Reference proteome</keyword>
<dbReference type="PANTHER" id="PTHR47894:SF4">
    <property type="entry name" value="HTH-TYPE TRANSCRIPTIONAL REGULATOR GADX"/>
    <property type="match status" value="1"/>
</dbReference>
<dbReference type="PANTHER" id="PTHR47894">
    <property type="entry name" value="HTH-TYPE TRANSCRIPTIONAL REGULATOR GADX"/>
    <property type="match status" value="1"/>
</dbReference>
<dbReference type="Proteomes" id="UP000631312">
    <property type="component" value="Unassembled WGS sequence"/>
</dbReference>
<feature type="domain" description="HTH araC/xylS-type" evidence="4">
    <location>
        <begin position="232"/>
        <end position="330"/>
    </location>
</feature>
<keyword evidence="3" id="KW-0804">Transcription</keyword>
<comment type="caution">
    <text evidence="5">The sequence shown here is derived from an EMBL/GenBank/DDBJ whole genome shotgun (WGS) entry which is preliminary data.</text>
</comment>
<sequence length="337" mass="37276">MRPSLRYATLSGYLQLAQAFDIDPDALMLAVDLDPADLATPDKWVPAVRVARLLELSARACGHADFGLRLAEYRRLSTLGPLSLALRGESTLRDALSLLIRYEHSYNEAIRIRLVEAEGLASVRLWFEMGEPAPSAQAEELAVGALHGIVREVIGSRWQPLAACFTHDAPENVDTYHRLFGGRVHFGHDFTGLVFYAKDLGSANILAGAEPVSRHDGMFDSLAAPRGVTTTDRVRDLVEVLLPTGRCGAEQVAHSLGMDRRTLHRHLAATGETFTSTVDLVRAGLAERYLSNKRYRLTEISDLLGFAAPSAFTRWFRRRFGDSPSKWRARRTELPAG</sequence>
<evidence type="ECO:0000256" key="1">
    <source>
        <dbReference type="ARBA" id="ARBA00023015"/>
    </source>
</evidence>
<dbReference type="Gene3D" id="1.10.10.60">
    <property type="entry name" value="Homeodomain-like"/>
    <property type="match status" value="1"/>
</dbReference>
<dbReference type="EMBL" id="BOMP01000205">
    <property type="protein sequence ID" value="GIE46376.1"/>
    <property type="molecule type" value="Genomic_DNA"/>
</dbReference>
<dbReference type="InterPro" id="IPR009057">
    <property type="entry name" value="Homeodomain-like_sf"/>
</dbReference>
<dbReference type="SUPFAM" id="SSF46689">
    <property type="entry name" value="Homeodomain-like"/>
    <property type="match status" value="1"/>
</dbReference>
<reference evidence="5 6" key="1">
    <citation type="submission" date="2021-01" db="EMBL/GenBank/DDBJ databases">
        <title>Whole genome shotgun sequence of Actinoplanes lobatus NBRC 12513.</title>
        <authorList>
            <person name="Komaki H."/>
            <person name="Tamura T."/>
        </authorList>
    </citation>
    <scope>NUCLEOTIDE SEQUENCE [LARGE SCALE GENOMIC DNA]</scope>
    <source>
        <strain evidence="5 6">NBRC 12513</strain>
    </source>
</reference>
<keyword evidence="2" id="KW-0238">DNA-binding</keyword>
<evidence type="ECO:0000259" key="4">
    <source>
        <dbReference type="PROSITE" id="PS01124"/>
    </source>
</evidence>
<keyword evidence="1" id="KW-0805">Transcription regulation</keyword>
<dbReference type="InterPro" id="IPR032687">
    <property type="entry name" value="AraC-type_N"/>
</dbReference>
<accession>A0ABQ4AZC8</accession>
<name>A0ABQ4AZC8_9ACTN</name>
<dbReference type="InterPro" id="IPR020449">
    <property type="entry name" value="Tscrpt_reg_AraC-type_HTH"/>
</dbReference>
<dbReference type="Pfam" id="PF12625">
    <property type="entry name" value="Arabinose_bd"/>
    <property type="match status" value="1"/>
</dbReference>
<dbReference type="InterPro" id="IPR018060">
    <property type="entry name" value="HTH_AraC"/>
</dbReference>
<gene>
    <name evidence="5" type="ORF">Alo02nite_92740</name>
</gene>
<dbReference type="SMART" id="SM00342">
    <property type="entry name" value="HTH_ARAC"/>
    <property type="match status" value="1"/>
</dbReference>
<dbReference type="PRINTS" id="PR00032">
    <property type="entry name" value="HTHARAC"/>
</dbReference>
<dbReference type="PROSITE" id="PS01124">
    <property type="entry name" value="HTH_ARAC_FAMILY_2"/>
    <property type="match status" value="1"/>
</dbReference>
<evidence type="ECO:0000256" key="2">
    <source>
        <dbReference type="ARBA" id="ARBA00023125"/>
    </source>
</evidence>
<dbReference type="PROSITE" id="PS00041">
    <property type="entry name" value="HTH_ARAC_FAMILY_1"/>
    <property type="match status" value="1"/>
</dbReference>
<organism evidence="5 6">
    <name type="scientific">Actinoplanes lobatus</name>
    <dbReference type="NCBI Taxonomy" id="113568"/>
    <lineage>
        <taxon>Bacteria</taxon>
        <taxon>Bacillati</taxon>
        <taxon>Actinomycetota</taxon>
        <taxon>Actinomycetes</taxon>
        <taxon>Micromonosporales</taxon>
        <taxon>Micromonosporaceae</taxon>
        <taxon>Actinoplanes</taxon>
    </lineage>
</organism>